<dbReference type="RefSeq" id="WP_039208533.1">
    <property type="nucleotide sequence ID" value="NZ_JTJZ01000017.1"/>
</dbReference>
<dbReference type="PATRIC" id="fig|1703.6.peg.1352"/>
<keyword evidence="1" id="KW-0472">Membrane</keyword>
<feature type="transmembrane region" description="Helical" evidence="1">
    <location>
        <begin position="31"/>
        <end position="64"/>
    </location>
</feature>
<dbReference type="Pfam" id="PF04306">
    <property type="entry name" value="DUF456"/>
    <property type="match status" value="1"/>
</dbReference>
<evidence type="ECO:0000313" key="2">
    <source>
        <dbReference type="EMBL" id="KHS53056.1"/>
    </source>
</evidence>
<dbReference type="OrthoDB" id="3733714at2"/>
<dbReference type="EMBL" id="JTJZ01000017">
    <property type="protein sequence ID" value="KHS53056.1"/>
    <property type="molecule type" value="Genomic_DNA"/>
</dbReference>
<dbReference type="Proteomes" id="UP000031488">
    <property type="component" value="Unassembled WGS sequence"/>
</dbReference>
<organism evidence="2 3">
    <name type="scientific">Brevibacterium linens</name>
    <dbReference type="NCBI Taxonomy" id="1703"/>
    <lineage>
        <taxon>Bacteria</taxon>
        <taxon>Bacillati</taxon>
        <taxon>Actinomycetota</taxon>
        <taxon>Actinomycetes</taxon>
        <taxon>Micrococcales</taxon>
        <taxon>Brevibacteriaceae</taxon>
        <taxon>Brevibacterium</taxon>
    </lineage>
</organism>
<sequence length="165" mass="16938">MTTDIITSALVGLAILVGCLGIIVPVLPGSILIAIAVLIWAIIIGGTAAWIIFAIVAVFVAAGMSASLVLTGRKLKSMQVPNSSVLLGGVLAIIGFFVIPVLGLPIGFVGGLYLAEYSRLKDGKTAWNSSWESIKAIGLGAAIEFALAMLAAITFGIGVLIHFFA</sequence>
<dbReference type="InterPro" id="IPR007403">
    <property type="entry name" value="DUF456"/>
</dbReference>
<gene>
    <name evidence="2" type="ORF">AE0388_1459</name>
</gene>
<name>A0A0B9ABR9_BRELN</name>
<dbReference type="AlphaFoldDB" id="A0A0B9ABR9"/>
<accession>A0A0B9ABR9</accession>
<protein>
    <recommendedName>
        <fullName evidence="4">DUF456 domain-containing protein</fullName>
    </recommendedName>
</protein>
<keyword evidence="3" id="KW-1185">Reference proteome</keyword>
<evidence type="ECO:0000256" key="1">
    <source>
        <dbReference type="SAM" id="Phobius"/>
    </source>
</evidence>
<keyword evidence="1" id="KW-0812">Transmembrane</keyword>
<comment type="caution">
    <text evidence="2">The sequence shown here is derived from an EMBL/GenBank/DDBJ whole genome shotgun (WGS) entry which is preliminary data.</text>
</comment>
<keyword evidence="1" id="KW-1133">Transmembrane helix</keyword>
<evidence type="ECO:0008006" key="4">
    <source>
        <dbReference type="Google" id="ProtNLM"/>
    </source>
</evidence>
<proteinExistence type="predicted"/>
<dbReference type="STRING" id="1703.BLSMQ_3220"/>
<reference evidence="2 3" key="1">
    <citation type="submission" date="2014-11" db="EMBL/GenBank/DDBJ databases">
        <title>Draft Genome Sequence of Brevibacterium linens AE038-8.</title>
        <authorList>
            <person name="Maizel D."/>
            <person name="Utturkar S.M."/>
            <person name="Brown S.D."/>
            <person name="Ferrero M."/>
            <person name="Rosen B.P."/>
        </authorList>
    </citation>
    <scope>NUCLEOTIDE SEQUENCE [LARGE SCALE GENOMIC DNA]</scope>
    <source>
        <strain evidence="2 3">AE038-8</strain>
    </source>
</reference>
<evidence type="ECO:0000313" key="3">
    <source>
        <dbReference type="Proteomes" id="UP000031488"/>
    </source>
</evidence>
<feature type="transmembrane region" description="Helical" evidence="1">
    <location>
        <begin position="85"/>
        <end position="114"/>
    </location>
</feature>
<feature type="transmembrane region" description="Helical" evidence="1">
    <location>
        <begin position="134"/>
        <end position="164"/>
    </location>
</feature>